<feature type="transmembrane region" description="Helical" evidence="7">
    <location>
        <begin position="247"/>
        <end position="266"/>
    </location>
</feature>
<evidence type="ECO:0000256" key="3">
    <source>
        <dbReference type="ARBA" id="ARBA00022475"/>
    </source>
</evidence>
<dbReference type="Gene3D" id="1.10.3720.10">
    <property type="entry name" value="MetI-like"/>
    <property type="match status" value="1"/>
</dbReference>
<feature type="transmembrane region" description="Helical" evidence="7">
    <location>
        <begin position="35"/>
        <end position="58"/>
    </location>
</feature>
<keyword evidence="3" id="KW-1003">Cell membrane</keyword>
<gene>
    <name evidence="10" type="ORF">F5972_01495</name>
</gene>
<evidence type="ECO:0000256" key="7">
    <source>
        <dbReference type="RuleBase" id="RU363032"/>
    </source>
</evidence>
<feature type="domain" description="ABC transmembrane type-1" evidence="9">
    <location>
        <begin position="86"/>
        <end position="270"/>
    </location>
</feature>
<evidence type="ECO:0000256" key="1">
    <source>
        <dbReference type="ARBA" id="ARBA00004651"/>
    </source>
</evidence>
<organism evidence="10 11">
    <name type="scientific">Microbispora cellulosiformans</name>
    <dbReference type="NCBI Taxonomy" id="2614688"/>
    <lineage>
        <taxon>Bacteria</taxon>
        <taxon>Bacillati</taxon>
        <taxon>Actinomycetota</taxon>
        <taxon>Actinomycetes</taxon>
        <taxon>Streptosporangiales</taxon>
        <taxon>Streptosporangiaceae</taxon>
        <taxon>Microbispora</taxon>
    </lineage>
</organism>
<comment type="subcellular location">
    <subcellularLocation>
        <location evidence="1 7">Cell membrane</location>
        <topology evidence="1 7">Multi-pass membrane protein</topology>
    </subcellularLocation>
</comment>
<feature type="transmembrane region" description="Helical" evidence="7">
    <location>
        <begin position="201"/>
        <end position="227"/>
    </location>
</feature>
<evidence type="ECO:0000256" key="5">
    <source>
        <dbReference type="ARBA" id="ARBA00022989"/>
    </source>
</evidence>
<feature type="transmembrane region" description="Helical" evidence="7">
    <location>
        <begin position="152"/>
        <end position="171"/>
    </location>
</feature>
<feature type="transmembrane region" description="Helical" evidence="7">
    <location>
        <begin position="93"/>
        <end position="112"/>
    </location>
</feature>
<keyword evidence="6 7" id="KW-0472">Membrane</keyword>
<dbReference type="GO" id="GO:0005886">
    <property type="term" value="C:plasma membrane"/>
    <property type="evidence" value="ECO:0007669"/>
    <property type="project" value="UniProtKB-SubCell"/>
</dbReference>
<feature type="region of interest" description="Disordered" evidence="8">
    <location>
        <begin position="1"/>
        <end position="23"/>
    </location>
</feature>
<comment type="caution">
    <text evidence="10">The sequence shown here is derived from an EMBL/GenBank/DDBJ whole genome shotgun (WGS) entry which is preliminary data.</text>
</comment>
<evidence type="ECO:0000256" key="4">
    <source>
        <dbReference type="ARBA" id="ARBA00022692"/>
    </source>
</evidence>
<dbReference type="InterPro" id="IPR000515">
    <property type="entry name" value="MetI-like"/>
</dbReference>
<dbReference type="RefSeq" id="WP_150930310.1">
    <property type="nucleotide sequence ID" value="NZ_VYTZ01000001.1"/>
</dbReference>
<name>A0A5J5KC34_9ACTN</name>
<dbReference type="EMBL" id="VYTZ01000001">
    <property type="protein sequence ID" value="KAA9381539.1"/>
    <property type="molecule type" value="Genomic_DNA"/>
</dbReference>
<keyword evidence="2 7" id="KW-0813">Transport</keyword>
<dbReference type="Pfam" id="PF00528">
    <property type="entry name" value="BPD_transp_1"/>
    <property type="match status" value="1"/>
</dbReference>
<dbReference type="PANTHER" id="PTHR30151">
    <property type="entry name" value="ALKANE SULFONATE ABC TRANSPORTER-RELATED, MEMBRANE SUBUNIT"/>
    <property type="match status" value="1"/>
</dbReference>
<dbReference type="CDD" id="cd06261">
    <property type="entry name" value="TM_PBP2"/>
    <property type="match status" value="1"/>
</dbReference>
<dbReference type="InterPro" id="IPR035906">
    <property type="entry name" value="MetI-like_sf"/>
</dbReference>
<comment type="similarity">
    <text evidence="7">Belongs to the binding-protein-dependent transport system permease family.</text>
</comment>
<protein>
    <submittedName>
        <fullName evidence="10">ABC transporter permease</fullName>
    </submittedName>
</protein>
<dbReference type="AlphaFoldDB" id="A0A5J5KC34"/>
<dbReference type="Proteomes" id="UP000327011">
    <property type="component" value="Unassembled WGS sequence"/>
</dbReference>
<dbReference type="PROSITE" id="PS50928">
    <property type="entry name" value="ABC_TM1"/>
    <property type="match status" value="1"/>
</dbReference>
<evidence type="ECO:0000256" key="6">
    <source>
        <dbReference type="ARBA" id="ARBA00023136"/>
    </source>
</evidence>
<keyword evidence="4 7" id="KW-0812">Transmembrane</keyword>
<reference evidence="10 11" key="1">
    <citation type="submission" date="2019-09" db="EMBL/GenBank/DDBJ databases">
        <title>Screening of Novel Bioactive Compounds from Soil-Associated.</title>
        <authorList>
            <person name="Gong X."/>
        </authorList>
    </citation>
    <scope>NUCLEOTIDE SEQUENCE [LARGE SCALE GENOMIC DNA]</scope>
    <source>
        <strain evidence="10 11">Gxj-6</strain>
    </source>
</reference>
<evidence type="ECO:0000256" key="2">
    <source>
        <dbReference type="ARBA" id="ARBA00022448"/>
    </source>
</evidence>
<dbReference type="GO" id="GO:0055085">
    <property type="term" value="P:transmembrane transport"/>
    <property type="evidence" value="ECO:0007669"/>
    <property type="project" value="InterPro"/>
</dbReference>
<keyword evidence="5 7" id="KW-1133">Transmembrane helix</keyword>
<evidence type="ECO:0000256" key="8">
    <source>
        <dbReference type="SAM" id="MobiDB-lite"/>
    </source>
</evidence>
<dbReference type="PANTHER" id="PTHR30151:SF20">
    <property type="entry name" value="ABC TRANSPORTER PERMEASE PROTEIN HI_0355-RELATED"/>
    <property type="match status" value="1"/>
</dbReference>
<accession>A0A5J5KC34</accession>
<dbReference type="SUPFAM" id="SSF161098">
    <property type="entry name" value="MetI-like"/>
    <property type="match status" value="1"/>
</dbReference>
<evidence type="ECO:0000259" key="9">
    <source>
        <dbReference type="PROSITE" id="PS50928"/>
    </source>
</evidence>
<feature type="transmembrane region" description="Helical" evidence="7">
    <location>
        <begin position="124"/>
        <end position="146"/>
    </location>
</feature>
<evidence type="ECO:0000313" key="10">
    <source>
        <dbReference type="EMBL" id="KAA9381539.1"/>
    </source>
</evidence>
<evidence type="ECO:0000313" key="11">
    <source>
        <dbReference type="Proteomes" id="UP000327011"/>
    </source>
</evidence>
<sequence>MASLNTAPSKPDATPAATAAPRRRRRLDLHERPELILVPAVFVVVVLAWQFLTVPLGIKEYVLPRPTQILDAFVAQLGSPAFWSNVRVTVTEALTGFVIAAVGAILVGTFVAQVRVVERTVMPYVVAIQTIPKVAIAPLMVVWFGFGAESKIIMAAVIAFFPVLVNVIAGLKSADADKVEMLTSFGASKFQIFRMVRLPSALPFIFAGLDIGVVFSILGAIVGEFIGAKEGLGYQLLQANYNFDIPGLFAVLLALSVLGIVAHLIVRYANRRIVFWNSGDRGGAH</sequence>
<proteinExistence type="inferred from homology"/>
<keyword evidence="11" id="KW-1185">Reference proteome</keyword>